<dbReference type="Pfam" id="PF13589">
    <property type="entry name" value="HATPase_c_3"/>
    <property type="match status" value="1"/>
</dbReference>
<dbReference type="STRING" id="1469948.GCA_000732725_01756"/>
<organism evidence="1 2">
    <name type="scientific">Kineothrix alysoides</name>
    <dbReference type="NCBI Taxonomy" id="1469948"/>
    <lineage>
        <taxon>Bacteria</taxon>
        <taxon>Bacillati</taxon>
        <taxon>Bacillota</taxon>
        <taxon>Clostridia</taxon>
        <taxon>Lachnospirales</taxon>
        <taxon>Lachnospiraceae</taxon>
        <taxon>Kineothrix</taxon>
    </lineage>
</organism>
<dbReference type="SUPFAM" id="SSF55874">
    <property type="entry name" value="ATPase domain of HSP90 chaperone/DNA topoisomerase II/histidine kinase"/>
    <property type="match status" value="1"/>
</dbReference>
<gene>
    <name evidence="1" type="ORF">EDD76_10550</name>
</gene>
<reference evidence="1 2" key="1">
    <citation type="submission" date="2019-03" db="EMBL/GenBank/DDBJ databases">
        <title>Genomic Encyclopedia of Type Strains, Phase IV (KMG-IV): sequencing the most valuable type-strain genomes for metagenomic binning, comparative biology and taxonomic classification.</title>
        <authorList>
            <person name="Goeker M."/>
        </authorList>
    </citation>
    <scope>NUCLEOTIDE SEQUENCE [LARGE SCALE GENOMIC DNA]</scope>
    <source>
        <strain evidence="1 2">DSM 100556</strain>
    </source>
</reference>
<dbReference type="GO" id="GO:0016301">
    <property type="term" value="F:kinase activity"/>
    <property type="evidence" value="ECO:0007669"/>
    <property type="project" value="UniProtKB-KW"/>
</dbReference>
<name>A0A4R1R0P6_9FIRM</name>
<protein>
    <submittedName>
        <fullName evidence="1">Histidine kinase/DNA gyrase B/HSP90-like ATPase</fullName>
    </submittedName>
</protein>
<accession>A0A4R1R0P6</accession>
<dbReference type="AlphaFoldDB" id="A0A4R1R0P6"/>
<comment type="caution">
    <text evidence="1">The sequence shown here is derived from an EMBL/GenBank/DDBJ whole genome shotgun (WGS) entry which is preliminary data.</text>
</comment>
<dbReference type="InterPro" id="IPR036890">
    <property type="entry name" value="HATPase_C_sf"/>
</dbReference>
<keyword evidence="1" id="KW-0808">Transferase</keyword>
<evidence type="ECO:0000313" key="1">
    <source>
        <dbReference type="EMBL" id="TCL58880.1"/>
    </source>
</evidence>
<keyword evidence="1" id="KW-0418">Kinase</keyword>
<dbReference type="RefSeq" id="WP_031390460.1">
    <property type="nucleotide sequence ID" value="NZ_JPNB01000001.1"/>
</dbReference>
<dbReference type="Proteomes" id="UP000295718">
    <property type="component" value="Unassembled WGS sequence"/>
</dbReference>
<dbReference type="EMBL" id="SLUO01000005">
    <property type="protein sequence ID" value="TCL58880.1"/>
    <property type="molecule type" value="Genomic_DNA"/>
</dbReference>
<proteinExistence type="predicted"/>
<keyword evidence="2" id="KW-1185">Reference proteome</keyword>
<sequence>MGRIIVKEPPAKALITGIRAIGYSFSTAVADIIDNSISAKARHINVISEVGGSSNYVQFLDDGIGMNYDELENAMLLGSIREGREDSELELGRFGLGLKAASLSQCRIFTVASKVGDECGAITFDLNLIEEKNKWNLRVLDTDEINKLPNIDKLFEFTSGTLVIWQDFDKIQGHSKKFEDTFREMIAEAKKHVELVFHRFYASHEIYFNYQRIEKRDPFLCGSAPRQQTGHTERLKVNGYYIDVTPYTLPFWNTIMNEEKALLGYPKSIHDDQGFYLYRNRRLISWGSWFRMGLKSEQNKLARVQVDIPSTLDSIWMLDVKKSSARIPDVIREELRASVKDSFVRSKKTVRFPGIKEQRTESPVWIRTINMQEKTALYSVNRDNPLVVELFDNLGHGEAKLLEILLSQIETSLPKHSIWNDHTDDTLRISDRTDMFDEEQQISELTDILAMAKPNDKAGLLSRLLSTEVYSNLKEKTDYITRRLLGNG</sequence>
<dbReference type="Gene3D" id="3.30.565.10">
    <property type="entry name" value="Histidine kinase-like ATPase, C-terminal domain"/>
    <property type="match status" value="1"/>
</dbReference>
<evidence type="ECO:0000313" key="2">
    <source>
        <dbReference type="Proteomes" id="UP000295718"/>
    </source>
</evidence>